<reference evidence="3" key="1">
    <citation type="submission" date="2022-08" db="EMBL/GenBank/DDBJ databases">
        <authorList>
            <person name="Kallberg Y."/>
            <person name="Tangrot J."/>
            <person name="Rosling A."/>
        </authorList>
    </citation>
    <scope>NUCLEOTIDE SEQUENCE</scope>
    <source>
        <strain evidence="3">Wild A</strain>
    </source>
</reference>
<keyword evidence="2" id="KW-0472">Membrane</keyword>
<evidence type="ECO:0000313" key="4">
    <source>
        <dbReference type="Proteomes" id="UP001153678"/>
    </source>
</evidence>
<feature type="compositionally biased region" description="Acidic residues" evidence="1">
    <location>
        <begin position="85"/>
        <end position="97"/>
    </location>
</feature>
<evidence type="ECO:0000256" key="1">
    <source>
        <dbReference type="SAM" id="MobiDB-lite"/>
    </source>
</evidence>
<organism evidence="3 4">
    <name type="scientific">Funneliformis geosporum</name>
    <dbReference type="NCBI Taxonomy" id="1117311"/>
    <lineage>
        <taxon>Eukaryota</taxon>
        <taxon>Fungi</taxon>
        <taxon>Fungi incertae sedis</taxon>
        <taxon>Mucoromycota</taxon>
        <taxon>Glomeromycotina</taxon>
        <taxon>Glomeromycetes</taxon>
        <taxon>Glomerales</taxon>
        <taxon>Glomeraceae</taxon>
        <taxon>Funneliformis</taxon>
    </lineage>
</organism>
<name>A0A9W4SHV3_9GLOM</name>
<protein>
    <submittedName>
        <fullName evidence="3">10247_t:CDS:1</fullName>
    </submittedName>
</protein>
<evidence type="ECO:0000256" key="2">
    <source>
        <dbReference type="SAM" id="Phobius"/>
    </source>
</evidence>
<evidence type="ECO:0000313" key="3">
    <source>
        <dbReference type="EMBL" id="CAI2170110.1"/>
    </source>
</evidence>
<dbReference type="EMBL" id="CAMKVN010000657">
    <property type="protein sequence ID" value="CAI2170110.1"/>
    <property type="molecule type" value="Genomic_DNA"/>
</dbReference>
<sequence length="225" mass="25260">MGISELSVAGTKEGYNCTNGKFKIGVNKELFSTNEGSPSEGNEEIHTNELYTSQGINLTEVYVSSQEGYLKGESFNEDSFKEESSQEESSNDDTIQEVSFEEELFREISIKEEGSSTQSSTIFHSSRSSSLYSAEFVQTSCECINPNNNVILSPLQTSNLRFISNDTNNSSMSERSSLYLPKPTTPEDYKWRKCCRNATIWGIVALIIIVIFAIIVDQWFKLKLL</sequence>
<gene>
    <name evidence="3" type="ORF">FWILDA_LOCUS4418</name>
</gene>
<comment type="caution">
    <text evidence="3">The sequence shown here is derived from an EMBL/GenBank/DDBJ whole genome shotgun (WGS) entry which is preliminary data.</text>
</comment>
<keyword evidence="2" id="KW-1133">Transmembrane helix</keyword>
<keyword evidence="2" id="KW-0812">Transmembrane</keyword>
<feature type="transmembrane region" description="Helical" evidence="2">
    <location>
        <begin position="200"/>
        <end position="220"/>
    </location>
</feature>
<dbReference type="AlphaFoldDB" id="A0A9W4SHV3"/>
<proteinExistence type="predicted"/>
<dbReference type="Proteomes" id="UP001153678">
    <property type="component" value="Unassembled WGS sequence"/>
</dbReference>
<accession>A0A9W4SHV3</accession>
<keyword evidence="4" id="KW-1185">Reference proteome</keyword>
<feature type="region of interest" description="Disordered" evidence="1">
    <location>
        <begin position="74"/>
        <end position="97"/>
    </location>
</feature>